<gene>
    <name evidence="1" type="ORF">SAMN05421544_1186</name>
</gene>
<keyword evidence="2" id="KW-1185">Reference proteome</keyword>
<reference evidence="1 2" key="1">
    <citation type="submission" date="2016-10" db="EMBL/GenBank/DDBJ databases">
        <authorList>
            <person name="de Groot N.N."/>
        </authorList>
    </citation>
    <scope>NUCLEOTIDE SEQUENCE [LARGE SCALE GENOMIC DNA]</scope>
    <source>
        <strain evidence="1 2">DSM 24015</strain>
    </source>
</reference>
<proteinExistence type="predicted"/>
<protein>
    <submittedName>
        <fullName evidence="1">Uncharacterized protein</fullName>
    </submittedName>
</protein>
<dbReference type="Proteomes" id="UP000198517">
    <property type="component" value="Unassembled WGS sequence"/>
</dbReference>
<dbReference type="EMBL" id="FNAS01000018">
    <property type="protein sequence ID" value="SDE68206.1"/>
    <property type="molecule type" value="Genomic_DNA"/>
</dbReference>
<evidence type="ECO:0000313" key="2">
    <source>
        <dbReference type="Proteomes" id="UP000198517"/>
    </source>
</evidence>
<evidence type="ECO:0000313" key="1">
    <source>
        <dbReference type="EMBL" id="SDE68206.1"/>
    </source>
</evidence>
<sequence>MADVLSDMKKLDKKNNPIPFSITVRTFNLQNKSGGSIKVYEKAVLLNPPKRKGAKRLAMDTAFKNPNHWENRTRNIKVDNQIKKINILFIIEYNGKKVVY</sequence>
<organism evidence="1 2">
    <name type="scientific">Riemerella columbipharyngis</name>
    <dbReference type="NCBI Taxonomy" id="1071918"/>
    <lineage>
        <taxon>Bacteria</taxon>
        <taxon>Pseudomonadati</taxon>
        <taxon>Bacteroidota</taxon>
        <taxon>Flavobacteriia</taxon>
        <taxon>Flavobacteriales</taxon>
        <taxon>Weeksellaceae</taxon>
        <taxon>Riemerella</taxon>
    </lineage>
</organism>
<dbReference type="AlphaFoldDB" id="A0A1G7EXM3"/>
<dbReference type="STRING" id="1071918.SAMN05421544_1186"/>
<name>A0A1G7EXM3_9FLAO</name>
<accession>A0A1G7EXM3</accession>